<dbReference type="Pfam" id="PF03729">
    <property type="entry name" value="DUF308"/>
    <property type="match status" value="2"/>
</dbReference>
<evidence type="ECO:0008006" key="4">
    <source>
        <dbReference type="Google" id="ProtNLM"/>
    </source>
</evidence>
<keyword evidence="3" id="KW-1185">Reference proteome</keyword>
<feature type="transmembrane region" description="Helical" evidence="1">
    <location>
        <begin position="63"/>
        <end position="85"/>
    </location>
</feature>
<feature type="transmembrane region" description="Helical" evidence="1">
    <location>
        <begin position="7"/>
        <end position="26"/>
    </location>
</feature>
<name>A0A2A2HAA7_METBR</name>
<dbReference type="InterPro" id="IPR005325">
    <property type="entry name" value="DUF308_memb"/>
</dbReference>
<proteinExistence type="predicted"/>
<feature type="transmembrane region" description="Helical" evidence="1">
    <location>
        <begin position="144"/>
        <end position="161"/>
    </location>
</feature>
<dbReference type="RefSeq" id="WP_069583132.1">
    <property type="nucleotide sequence ID" value="NZ_LMVM01000001.1"/>
</dbReference>
<keyword evidence="1" id="KW-0812">Transmembrane</keyword>
<keyword evidence="1" id="KW-0472">Membrane</keyword>
<organism evidence="2 3">
    <name type="scientific">Methanobacterium bryantii</name>
    <dbReference type="NCBI Taxonomy" id="2161"/>
    <lineage>
        <taxon>Archaea</taxon>
        <taxon>Methanobacteriati</taxon>
        <taxon>Methanobacteriota</taxon>
        <taxon>Methanomada group</taxon>
        <taxon>Methanobacteria</taxon>
        <taxon>Methanobacteriales</taxon>
        <taxon>Methanobacteriaceae</taxon>
        <taxon>Methanobacterium</taxon>
    </lineage>
</organism>
<sequence length="176" mass="18692">MAEGNNILLGILAVILGILVIAFPLFSVFTVSALAGFAIMLLGIWLLVQSFGTWGASKAASIAYLILGIIAIICGIGLFGHILLFSFLASIWLYFVGFFLIISGIMSLFAKEGTAGKGSGGMGVILGILYIILGTYAWDPYYLALLIGIWLIIDGIALFFVSPSDLAGMEKSEMPK</sequence>
<feature type="transmembrane region" description="Helical" evidence="1">
    <location>
        <begin position="32"/>
        <end position="51"/>
    </location>
</feature>
<reference evidence="2 3" key="1">
    <citation type="journal article" date="2017" name="BMC Genomics">
        <title>Genomic analysis of methanogenic archaea reveals a shift towards energy conservation.</title>
        <authorList>
            <person name="Gilmore S.P."/>
            <person name="Henske J.K."/>
            <person name="Sexton J.A."/>
            <person name="Solomon K.V."/>
            <person name="Seppala S."/>
            <person name="Yoo J.I."/>
            <person name="Huyett L.M."/>
            <person name="Pressman A."/>
            <person name="Cogan J.Z."/>
            <person name="Kivenson V."/>
            <person name="Peng X."/>
            <person name="Tan Y."/>
            <person name="Valentine D.L."/>
            <person name="O'Malley M.A."/>
        </authorList>
    </citation>
    <scope>NUCLEOTIDE SEQUENCE [LARGE SCALE GENOMIC DNA]</scope>
    <source>
        <strain evidence="2 3">M.o.H.</strain>
    </source>
</reference>
<dbReference type="OrthoDB" id="71483at2157"/>
<dbReference type="AlphaFoldDB" id="A0A2A2HAA7"/>
<keyword evidence="1" id="KW-1133">Transmembrane helix</keyword>
<dbReference type="EMBL" id="LMVM01000001">
    <property type="protein sequence ID" value="PAV06183.1"/>
    <property type="molecule type" value="Genomic_DNA"/>
</dbReference>
<dbReference type="Proteomes" id="UP000217784">
    <property type="component" value="Unassembled WGS sequence"/>
</dbReference>
<evidence type="ECO:0000256" key="1">
    <source>
        <dbReference type="SAM" id="Phobius"/>
    </source>
</evidence>
<evidence type="ECO:0000313" key="3">
    <source>
        <dbReference type="Proteomes" id="UP000217784"/>
    </source>
</evidence>
<gene>
    <name evidence="2" type="ORF">ASJ80_15235</name>
</gene>
<comment type="caution">
    <text evidence="2">The sequence shown here is derived from an EMBL/GenBank/DDBJ whole genome shotgun (WGS) entry which is preliminary data.</text>
</comment>
<feature type="transmembrane region" description="Helical" evidence="1">
    <location>
        <begin position="91"/>
        <end position="109"/>
    </location>
</feature>
<accession>A0A2A2HAA7</accession>
<feature type="transmembrane region" description="Helical" evidence="1">
    <location>
        <begin position="121"/>
        <end position="138"/>
    </location>
</feature>
<evidence type="ECO:0000313" key="2">
    <source>
        <dbReference type="EMBL" id="PAV06183.1"/>
    </source>
</evidence>
<protein>
    <recommendedName>
        <fullName evidence="4">DUF308 domain-containing protein</fullName>
    </recommendedName>
</protein>